<reference evidence="2" key="2">
    <citation type="submission" date="2018-07" db="EMBL/GenBank/DDBJ databases">
        <authorList>
            <consortium name="NCBI Pathogen Detection Project"/>
        </authorList>
    </citation>
    <scope>NUCLEOTIDE SEQUENCE</scope>
    <source>
        <strain evidence="2">2584-68</strain>
    </source>
</reference>
<evidence type="ECO:0000313" key="2">
    <source>
        <dbReference type="EMBL" id="HAE7768012.1"/>
    </source>
</evidence>
<keyword evidence="1" id="KW-1133">Transmembrane helix</keyword>
<reference evidence="2" key="1">
    <citation type="journal article" date="2018" name="Genome Biol.">
        <title>SKESA: strategic k-mer extension for scrupulous assemblies.</title>
        <authorList>
            <person name="Souvorov A."/>
            <person name="Agarwala R."/>
            <person name="Lipman D.J."/>
        </authorList>
    </citation>
    <scope>NUCLEOTIDE SEQUENCE</scope>
    <source>
        <strain evidence="2">2584-68</strain>
    </source>
</reference>
<feature type="transmembrane region" description="Helical" evidence="1">
    <location>
        <begin position="53"/>
        <end position="73"/>
    </location>
</feature>
<organism evidence="2">
    <name type="scientific">Salmonella enterica subsp. houtenae serovar 45:g,z51:-</name>
    <dbReference type="NCBI Taxonomy" id="1967611"/>
    <lineage>
        <taxon>Bacteria</taxon>
        <taxon>Pseudomonadati</taxon>
        <taxon>Pseudomonadota</taxon>
        <taxon>Gammaproteobacteria</taxon>
        <taxon>Enterobacterales</taxon>
        <taxon>Enterobacteriaceae</taxon>
        <taxon>Salmonella</taxon>
    </lineage>
</organism>
<evidence type="ECO:0000256" key="1">
    <source>
        <dbReference type="SAM" id="Phobius"/>
    </source>
</evidence>
<keyword evidence="1" id="KW-0472">Membrane</keyword>
<dbReference type="AlphaFoldDB" id="A0A736RFU5"/>
<protein>
    <submittedName>
        <fullName evidence="2">Uncharacterized protein</fullName>
    </submittedName>
</protein>
<name>A0A736RFU5_SALHO</name>
<sequence>MKLLILFLSIIVISMISGILIAEFSYIILIFIKYLAYGYIHYECSEALRGLKIGGIGGGILGVGIVLFRLLGIKGF</sequence>
<keyword evidence="1" id="KW-0812">Transmembrane</keyword>
<comment type="caution">
    <text evidence="2">The sequence shown here is derived from an EMBL/GenBank/DDBJ whole genome shotgun (WGS) entry which is preliminary data.</text>
</comment>
<proteinExistence type="predicted"/>
<gene>
    <name evidence="2" type="ORF">GNB58_005180</name>
</gene>
<feature type="transmembrane region" description="Helical" evidence="1">
    <location>
        <begin position="6"/>
        <end position="32"/>
    </location>
</feature>
<accession>A0A736RFU5</accession>
<dbReference type="EMBL" id="DAATAH010000165">
    <property type="protein sequence ID" value="HAE7768012.1"/>
    <property type="molecule type" value="Genomic_DNA"/>
</dbReference>